<sequence>MKNVIAAAFAGLIAITGIMFNTAMAEIKIGKKDAQLTVQSCAMVETITKQAVFRMSEGHSADEVGVLMLNNSAKLKDELDTNNWIALTFVFNSLNKINNDLNSKEIHDYIRSQGYNVTTPNLAAFISGYYGNYCMKHIGEKFTHMVIVELI</sequence>
<protein>
    <submittedName>
        <fullName evidence="1">Uncharacterized protein</fullName>
    </submittedName>
</protein>
<evidence type="ECO:0000313" key="1">
    <source>
        <dbReference type="EMBL" id="ANM45062.1"/>
    </source>
</evidence>
<accession>A0A192Y5Q7</accession>
<organism evidence="1 2">
    <name type="scientific">Pseudomonas phage KTN4</name>
    <dbReference type="NCBI Taxonomy" id="1862701"/>
    <lineage>
        <taxon>Viruses</taxon>
        <taxon>Duplodnaviria</taxon>
        <taxon>Heunggongvirae</taxon>
        <taxon>Uroviricota</taxon>
        <taxon>Caudoviricetes</taxon>
        <taxon>Chimalliviridae</taxon>
        <taxon>Phikzvirus</taxon>
        <taxon>Phikzvirus phiKZ</taxon>
    </lineage>
</organism>
<evidence type="ECO:0000313" key="2">
    <source>
        <dbReference type="Proteomes" id="UP000224336"/>
    </source>
</evidence>
<gene>
    <name evidence="1" type="ORF">KTN4_304</name>
</gene>
<proteinExistence type="predicted"/>
<dbReference type="EMBL" id="KU521356">
    <property type="protein sequence ID" value="ANM45062.1"/>
    <property type="molecule type" value="Genomic_DNA"/>
</dbReference>
<dbReference type="Proteomes" id="UP000224336">
    <property type="component" value="Segment"/>
</dbReference>
<reference evidence="1 2" key="1">
    <citation type="journal article" date="2016" name="Sci. Rep.">
        <title>A proposed integrated approach for the preclinical evaluation of phage therapy in Pseudomonas infections.</title>
        <authorList>
            <person name="Danis-Wlodarczyk K."/>
            <person name="Vandenheuvel D."/>
            <person name="Jang H.B."/>
            <person name="Briers Y."/>
            <person name="Olszak T."/>
            <person name="Arabski M."/>
            <person name="Wasik S."/>
            <person name="Drabik M."/>
            <person name="Higgins G."/>
            <person name="Tyrrell J."/>
            <person name="Harvey B.J."/>
            <person name="Noben J.P."/>
            <person name="Lavigne R."/>
            <person name="Drulis-Kawa Z."/>
        </authorList>
    </citation>
    <scope>NUCLEOTIDE SEQUENCE [LARGE SCALE GENOMIC DNA]</scope>
</reference>
<name>A0A192Y5Q7_9CAUD</name>